<dbReference type="PANTHER" id="PTHR32552:SF81">
    <property type="entry name" value="TONB-DEPENDENT OUTER MEMBRANE RECEPTOR"/>
    <property type="match status" value="1"/>
</dbReference>
<accession>A0A840HW66</accession>
<dbReference type="SUPFAM" id="SSF56935">
    <property type="entry name" value="Porins"/>
    <property type="match status" value="1"/>
</dbReference>
<keyword evidence="7" id="KW-0406">Ion transport</keyword>
<dbReference type="AlphaFoldDB" id="A0A840HW66"/>
<dbReference type="InterPro" id="IPR039426">
    <property type="entry name" value="TonB-dep_rcpt-like"/>
</dbReference>
<dbReference type="GO" id="GO:0006826">
    <property type="term" value="P:iron ion transport"/>
    <property type="evidence" value="ECO:0007669"/>
    <property type="project" value="UniProtKB-KW"/>
</dbReference>
<keyword evidence="9 11" id="KW-0472">Membrane</keyword>
<dbReference type="Pfam" id="PF07715">
    <property type="entry name" value="Plug"/>
    <property type="match status" value="1"/>
</dbReference>
<dbReference type="GO" id="GO:0009279">
    <property type="term" value="C:cell outer membrane"/>
    <property type="evidence" value="ECO:0007669"/>
    <property type="project" value="UniProtKB-SubCell"/>
</dbReference>
<dbReference type="PANTHER" id="PTHR32552">
    <property type="entry name" value="FERRICHROME IRON RECEPTOR-RELATED"/>
    <property type="match status" value="1"/>
</dbReference>
<keyword evidence="6" id="KW-0408">Iron</keyword>
<evidence type="ECO:0000256" key="4">
    <source>
        <dbReference type="ARBA" id="ARBA00022496"/>
    </source>
</evidence>
<dbReference type="EMBL" id="JACHOV010000011">
    <property type="protein sequence ID" value="MBB4642552.1"/>
    <property type="molecule type" value="Genomic_DNA"/>
</dbReference>
<keyword evidence="8 12" id="KW-0798">TonB box</keyword>
<feature type="domain" description="TonB-dependent receptor plug" evidence="15">
    <location>
        <begin position="41"/>
        <end position="147"/>
    </location>
</feature>
<dbReference type="InterPro" id="IPR012910">
    <property type="entry name" value="Plug_dom"/>
</dbReference>
<evidence type="ECO:0000256" key="5">
    <source>
        <dbReference type="ARBA" id="ARBA00022692"/>
    </source>
</evidence>
<keyword evidence="17" id="KW-1185">Reference proteome</keyword>
<evidence type="ECO:0000256" key="6">
    <source>
        <dbReference type="ARBA" id="ARBA00023004"/>
    </source>
</evidence>
<keyword evidence="2 11" id="KW-0813">Transport</keyword>
<keyword evidence="3 11" id="KW-1134">Transmembrane beta strand</keyword>
<comment type="subcellular location">
    <subcellularLocation>
        <location evidence="1 11">Cell outer membrane</location>
        <topology evidence="1 11">Multi-pass membrane protein</topology>
    </subcellularLocation>
</comment>
<organism evidence="16 17">
    <name type="scientific">Rhizorhapis suberifaciens</name>
    <name type="common">corky root of lettuce</name>
    <dbReference type="NCBI Taxonomy" id="13656"/>
    <lineage>
        <taxon>Bacteria</taxon>
        <taxon>Pseudomonadati</taxon>
        <taxon>Pseudomonadota</taxon>
        <taxon>Alphaproteobacteria</taxon>
        <taxon>Sphingomonadales</taxon>
        <taxon>Sphingomonadaceae</taxon>
        <taxon>Rhizorhapis</taxon>
    </lineage>
</organism>
<evidence type="ECO:0000256" key="3">
    <source>
        <dbReference type="ARBA" id="ARBA00022452"/>
    </source>
</evidence>
<comment type="similarity">
    <text evidence="11 12">Belongs to the TonB-dependent receptor family.</text>
</comment>
<dbReference type="Proteomes" id="UP000575068">
    <property type="component" value="Unassembled WGS sequence"/>
</dbReference>
<evidence type="ECO:0000313" key="17">
    <source>
        <dbReference type="Proteomes" id="UP000575068"/>
    </source>
</evidence>
<dbReference type="PROSITE" id="PS52016">
    <property type="entry name" value="TONB_DEPENDENT_REC_3"/>
    <property type="match status" value="1"/>
</dbReference>
<evidence type="ECO:0000256" key="12">
    <source>
        <dbReference type="RuleBase" id="RU003357"/>
    </source>
</evidence>
<sequence length="731" mass="78783">MSQTTDSQDSAPASQSSSDAVSPEFQLDEIVVTAQKRSESLQKIPIAVTAFSGRSLEARGINNVLEVATLTPGLQLSNASGEVIPFLRGVGNTANPVGNEASVAVYVDGVYFSRLPSGFFSLANIERMEVLKGPQGTLFGRNSSGGVIQIITPDPSHSTSLRGHIGYGSFSTVHGDVYATTGLGEKAALDIAVAGTKQGHGYGRNITSGHRATFSDDFTARTKLLIELGDRTHILLSGFYAYARNGALGNTYPGTTQGLQSPPIAGTPASFSAAPPLDFYDQRSDLDNHNLARAWGGSLRVEQELGNLRLKSITAYLHDKEHQLIDGDYGPRPNYRADLFSKVEQITQELQLSNAPGERLSWIVGLFYYNASGKYDPLAFQGSAFFPNDVVGDSIVNSFSIYGRQRAKSYAGYAQATYPILPRLKITGGVRYTMDRLSGSGHNDISVANGIAFIPGPVVTGRDRTNKLTFKVAADYEFGENILGYASFSRGYKSSNFNLLPFSGVPNKPETLDAYEVGLKSELFNRRLRINAAIFRYDIGNPQVQLLNNGAVVLSNADSSRVTGVDLEGGLKVTRSLTMTFGATYLNSKYRRYLGAPSGPPNPVAPFGSVSPQIAIDASGNRTPMAAKLTAVAGLQYIMETAVGALDLSTDYAYNDGFFWEPDNFLNQKPYHLVNAQIRLRPSDKISTAAWVKNLVDEKIAVFAATQEGPSGYPFVAGPPRTYGVTLGFEF</sequence>
<evidence type="ECO:0000313" key="16">
    <source>
        <dbReference type="EMBL" id="MBB4642552.1"/>
    </source>
</evidence>
<evidence type="ECO:0000256" key="8">
    <source>
        <dbReference type="ARBA" id="ARBA00023077"/>
    </source>
</evidence>
<protein>
    <submittedName>
        <fullName evidence="16">Iron complex outermembrane receptor protein</fullName>
    </submittedName>
</protein>
<evidence type="ECO:0000259" key="15">
    <source>
        <dbReference type="Pfam" id="PF07715"/>
    </source>
</evidence>
<dbReference type="RefSeq" id="WP_184476744.1">
    <property type="nucleotide sequence ID" value="NZ_JACHOV010000011.1"/>
</dbReference>
<gene>
    <name evidence="16" type="ORF">HNQ99_002883</name>
</gene>
<keyword evidence="10 11" id="KW-0998">Cell outer membrane</keyword>
<comment type="caution">
    <text evidence="16">The sequence shown here is derived from an EMBL/GenBank/DDBJ whole genome shotgun (WGS) entry which is preliminary data.</text>
</comment>
<evidence type="ECO:0000256" key="9">
    <source>
        <dbReference type="ARBA" id="ARBA00023136"/>
    </source>
</evidence>
<name>A0A840HW66_9SPHN</name>
<proteinExistence type="inferred from homology"/>
<keyword evidence="5 11" id="KW-0812">Transmembrane</keyword>
<keyword evidence="4" id="KW-0410">Iron transport</keyword>
<evidence type="ECO:0000256" key="13">
    <source>
        <dbReference type="SAM" id="MobiDB-lite"/>
    </source>
</evidence>
<reference evidence="16 17" key="1">
    <citation type="submission" date="2020-08" db="EMBL/GenBank/DDBJ databases">
        <title>Genomic Encyclopedia of Type Strains, Phase IV (KMG-IV): sequencing the most valuable type-strain genomes for metagenomic binning, comparative biology and taxonomic classification.</title>
        <authorList>
            <person name="Goeker M."/>
        </authorList>
    </citation>
    <scope>NUCLEOTIDE SEQUENCE [LARGE SCALE GENOMIC DNA]</scope>
    <source>
        <strain evidence="16 17">DSM 7465</strain>
    </source>
</reference>
<dbReference type="InterPro" id="IPR000531">
    <property type="entry name" value="Beta-barrel_TonB"/>
</dbReference>
<evidence type="ECO:0000256" key="11">
    <source>
        <dbReference type="PROSITE-ProRule" id="PRU01360"/>
    </source>
</evidence>
<evidence type="ECO:0000256" key="10">
    <source>
        <dbReference type="ARBA" id="ARBA00023237"/>
    </source>
</evidence>
<feature type="domain" description="TonB-dependent receptor-like beta-barrel" evidence="14">
    <location>
        <begin position="232"/>
        <end position="695"/>
    </location>
</feature>
<dbReference type="Gene3D" id="2.40.170.20">
    <property type="entry name" value="TonB-dependent receptor, beta-barrel domain"/>
    <property type="match status" value="1"/>
</dbReference>
<evidence type="ECO:0000256" key="2">
    <source>
        <dbReference type="ARBA" id="ARBA00022448"/>
    </source>
</evidence>
<keyword evidence="16" id="KW-0675">Receptor</keyword>
<feature type="region of interest" description="Disordered" evidence="13">
    <location>
        <begin position="1"/>
        <end position="23"/>
    </location>
</feature>
<dbReference type="InterPro" id="IPR036942">
    <property type="entry name" value="Beta-barrel_TonB_sf"/>
</dbReference>
<evidence type="ECO:0000256" key="7">
    <source>
        <dbReference type="ARBA" id="ARBA00023065"/>
    </source>
</evidence>
<dbReference type="Pfam" id="PF00593">
    <property type="entry name" value="TonB_dep_Rec_b-barrel"/>
    <property type="match status" value="1"/>
</dbReference>
<evidence type="ECO:0000259" key="14">
    <source>
        <dbReference type="Pfam" id="PF00593"/>
    </source>
</evidence>
<evidence type="ECO:0000256" key="1">
    <source>
        <dbReference type="ARBA" id="ARBA00004571"/>
    </source>
</evidence>